<dbReference type="Proteomes" id="UP000228689">
    <property type="component" value="Unassembled WGS sequence"/>
</dbReference>
<dbReference type="AlphaFoldDB" id="A0A2M7RFH2"/>
<sequence length="595" mass="66260">MTTKKRATKGAINKIKQPNIKQKRKRAKKILLVLTGLLIISLGMTIYFGLNEVQQGGQSLSLEIISTAEVVSGQEIVYQIAYENKDEVVLSKINLTLTYPQGFYFKSASFEPTNEGQSYWQLPDLAIGSKGYLEVHGILIGERDEIKELKTVIAYEPINFSSLFSQEATLTQTISDVAIDFWIDKPLEAMSEQNVLFRLHVLNHQKSDWQPIRVDFIKPDHYSILDLDPLNSDAATSDNKLSWNISKMSPEEEMIIIISGELAPEIDLSAINFQSSLWQLNSSGEQLLDSENFSIKIVEPKILVSLQYQDTGDAMVSWGDMIDYELIVKNEGEYIPEELNIILVINTSFINWQSWEDSAGLYRDNNKVVWTAEHPKLGEKLKNLKPGEEIRIKIGAQIQDAPIDFETLSEQELAISAVAKTETIIGFEKFITTSEILNSSIGQGLSLLMQAFYYDIAGNPIGSGPIPPAVDQTTSYIVKWTIKNGLEELSNIKISSTLPPLVEWQGSGSTFKPLIDPTTRNFTINIASLASTAEIGGEFELAITPGNGQLNQFVTLLNPISLTASKNGTSINKQYDLINTDLIYDVYAEGGRVVE</sequence>
<keyword evidence="1" id="KW-1133">Transmembrane helix</keyword>
<dbReference type="EMBL" id="PFMC01000040">
    <property type="protein sequence ID" value="PIY95086.1"/>
    <property type="molecule type" value="Genomic_DNA"/>
</dbReference>
<keyword evidence="1" id="KW-0472">Membrane</keyword>
<evidence type="ECO:0000313" key="2">
    <source>
        <dbReference type="EMBL" id="PIY95086.1"/>
    </source>
</evidence>
<accession>A0A2M7RFH2</accession>
<proteinExistence type="predicted"/>
<keyword evidence="1" id="KW-0812">Transmembrane</keyword>
<comment type="caution">
    <text evidence="2">The sequence shown here is derived from an EMBL/GenBank/DDBJ whole genome shotgun (WGS) entry which is preliminary data.</text>
</comment>
<organism evidence="2 3">
    <name type="scientific">Candidatus Komeilibacteria bacterium CG_4_10_14_0_8_um_filter_37_78</name>
    <dbReference type="NCBI Taxonomy" id="1974471"/>
    <lineage>
        <taxon>Bacteria</taxon>
        <taxon>Candidatus Komeiliibacteriota</taxon>
    </lineage>
</organism>
<evidence type="ECO:0000313" key="3">
    <source>
        <dbReference type="Proteomes" id="UP000228689"/>
    </source>
</evidence>
<feature type="transmembrane region" description="Helical" evidence="1">
    <location>
        <begin position="30"/>
        <end position="50"/>
    </location>
</feature>
<reference evidence="3" key="1">
    <citation type="submission" date="2017-09" db="EMBL/GenBank/DDBJ databases">
        <title>Depth-based differentiation of microbial function through sediment-hosted aquifers and enrichment of novel symbionts in the deep terrestrial subsurface.</title>
        <authorList>
            <person name="Probst A.J."/>
            <person name="Ladd B."/>
            <person name="Jarett J.K."/>
            <person name="Geller-Mcgrath D.E."/>
            <person name="Sieber C.M.K."/>
            <person name="Emerson J.B."/>
            <person name="Anantharaman K."/>
            <person name="Thomas B.C."/>
            <person name="Malmstrom R."/>
            <person name="Stieglmeier M."/>
            <person name="Klingl A."/>
            <person name="Woyke T."/>
            <person name="Ryan C.M."/>
            <person name="Banfield J.F."/>
        </authorList>
    </citation>
    <scope>NUCLEOTIDE SEQUENCE [LARGE SCALE GENOMIC DNA]</scope>
</reference>
<evidence type="ECO:0008006" key="4">
    <source>
        <dbReference type="Google" id="ProtNLM"/>
    </source>
</evidence>
<name>A0A2M7RFH2_9BACT</name>
<evidence type="ECO:0000256" key="1">
    <source>
        <dbReference type="SAM" id="Phobius"/>
    </source>
</evidence>
<gene>
    <name evidence="2" type="ORF">COY67_01480</name>
</gene>
<protein>
    <recommendedName>
        <fullName evidence="4">DUF11 domain-containing protein</fullName>
    </recommendedName>
</protein>